<keyword evidence="1" id="KW-0677">Repeat</keyword>
<dbReference type="Gene3D" id="2.180.10.10">
    <property type="entry name" value="RHS repeat-associated core"/>
    <property type="match status" value="1"/>
</dbReference>
<dbReference type="RefSeq" id="WP_277577916.1">
    <property type="nucleotide sequence ID" value="NZ_JANRMI010000002.1"/>
</dbReference>
<sequence>MGFRPDYVNYNGKQFRIISDQVGTPKMIVDSSNGQVVESFNYDEFGVSLDGKTSAIIPFGFAGGLSDSDTGLVRFGARDYSPIVGRWTNKDPSGFSGRMSNLYGYASFDPVNFIDYNGRDPLEAVVAGAIAGVIIGGISSGVTTWMQNGSFGEIMKSAANGAVGGAVGGAMFALAAEGNVLAGIGSVMAGVTSSLLYGVGDLGNASKDFFKGLVYVNNSKNREQQLLDCADGKQ</sequence>
<evidence type="ECO:0000313" key="4">
    <source>
        <dbReference type="Proteomes" id="UP001152321"/>
    </source>
</evidence>
<name>A0ABT6DIV6_9BACT</name>
<dbReference type="InterPro" id="IPR022385">
    <property type="entry name" value="Rhs_assc_core"/>
</dbReference>
<dbReference type="PANTHER" id="PTHR32305">
    <property type="match status" value="1"/>
</dbReference>
<dbReference type="PANTHER" id="PTHR32305:SF15">
    <property type="entry name" value="PROTEIN RHSA-RELATED"/>
    <property type="match status" value="1"/>
</dbReference>
<feature type="domain" description="Teneurin-like YD-shell" evidence="2">
    <location>
        <begin position="9"/>
        <end position="107"/>
    </location>
</feature>
<dbReference type="Pfam" id="PF25023">
    <property type="entry name" value="TEN_YD-shell"/>
    <property type="match status" value="1"/>
</dbReference>
<evidence type="ECO:0000256" key="1">
    <source>
        <dbReference type="ARBA" id="ARBA00022737"/>
    </source>
</evidence>
<accession>A0ABT6DIV6</accession>
<evidence type="ECO:0000259" key="2">
    <source>
        <dbReference type="Pfam" id="PF25023"/>
    </source>
</evidence>
<reference evidence="3" key="1">
    <citation type="submission" date="2022-08" db="EMBL/GenBank/DDBJ databases">
        <title>Novel Bdellovibrio Species Isolated from Svalbard: Designation Bdellovibrio svalbardensis.</title>
        <authorList>
            <person name="Mitchell R.J."/>
            <person name="Choi S.Y."/>
        </authorList>
    </citation>
    <scope>NUCLEOTIDE SEQUENCE</scope>
    <source>
        <strain evidence="3">PAP01</strain>
    </source>
</reference>
<comment type="caution">
    <text evidence="3">The sequence shown here is derived from an EMBL/GenBank/DDBJ whole genome shotgun (WGS) entry which is preliminary data.</text>
</comment>
<evidence type="ECO:0000313" key="3">
    <source>
        <dbReference type="EMBL" id="MDG0816437.1"/>
    </source>
</evidence>
<dbReference type="InterPro" id="IPR056823">
    <property type="entry name" value="TEN-like_YD-shell"/>
</dbReference>
<dbReference type="InterPro" id="IPR050708">
    <property type="entry name" value="T6SS_VgrG/RHS"/>
</dbReference>
<protein>
    <submittedName>
        <fullName evidence="3">RHS repeat-associated core domain-containing protein</fullName>
    </submittedName>
</protein>
<organism evidence="3 4">
    <name type="scientific">Bdellovibrio svalbardensis</name>
    <dbReference type="NCBI Taxonomy" id="2972972"/>
    <lineage>
        <taxon>Bacteria</taxon>
        <taxon>Pseudomonadati</taxon>
        <taxon>Bdellovibrionota</taxon>
        <taxon>Bdellovibrionia</taxon>
        <taxon>Bdellovibrionales</taxon>
        <taxon>Pseudobdellovibrionaceae</taxon>
        <taxon>Bdellovibrio</taxon>
    </lineage>
</organism>
<gene>
    <name evidence="3" type="ORF">NWE73_08690</name>
</gene>
<keyword evidence="4" id="KW-1185">Reference proteome</keyword>
<dbReference type="Proteomes" id="UP001152321">
    <property type="component" value="Unassembled WGS sequence"/>
</dbReference>
<dbReference type="EMBL" id="JANRMI010000002">
    <property type="protein sequence ID" value="MDG0816437.1"/>
    <property type="molecule type" value="Genomic_DNA"/>
</dbReference>
<dbReference type="NCBIfam" id="TIGR03696">
    <property type="entry name" value="Rhs_assc_core"/>
    <property type="match status" value="1"/>
</dbReference>
<proteinExistence type="predicted"/>